<dbReference type="GO" id="GO:0006310">
    <property type="term" value="P:DNA recombination"/>
    <property type="evidence" value="ECO:0007669"/>
    <property type="project" value="UniProtKB-KW"/>
</dbReference>
<dbReference type="Proteomes" id="UP000066376">
    <property type="component" value="Chromosome"/>
</dbReference>
<dbReference type="RefSeq" id="WP_067146358.1">
    <property type="nucleotide sequence ID" value="NZ_CP014265.1"/>
</dbReference>
<feature type="domain" description="Tyr recombinase" evidence="4">
    <location>
        <begin position="113"/>
        <end position="317"/>
    </location>
</feature>
<dbReference type="Gene3D" id="1.10.443.10">
    <property type="entry name" value="Intergrase catalytic core"/>
    <property type="match status" value="1"/>
</dbReference>
<proteinExistence type="predicted"/>
<evidence type="ECO:0000256" key="2">
    <source>
        <dbReference type="ARBA" id="ARBA00023172"/>
    </source>
</evidence>
<dbReference type="PROSITE" id="PS51900">
    <property type="entry name" value="CB"/>
    <property type="match status" value="1"/>
</dbReference>
<dbReference type="InterPro" id="IPR002104">
    <property type="entry name" value="Integrase_catalytic"/>
</dbReference>
<dbReference type="GO" id="GO:0015074">
    <property type="term" value="P:DNA integration"/>
    <property type="evidence" value="ECO:0007669"/>
    <property type="project" value="InterPro"/>
</dbReference>
<reference evidence="6 7" key="1">
    <citation type="journal article" date="2016" name="Genome Announc.">
        <title>Draft Genome Sequence of the Rumen Methanogen Methanobrevibacter olleyae YLM1.</title>
        <authorList>
            <person name="Kelly W.J."/>
            <person name="Li D."/>
            <person name="Lambie S.C."/>
            <person name="Cox F."/>
            <person name="Attwood G.T."/>
            <person name="Altermann E."/>
            <person name="Leahy S.C."/>
        </authorList>
    </citation>
    <scope>NUCLEOTIDE SEQUENCE [LARGE SCALE GENOMIC DNA]</scope>
    <source>
        <strain evidence="6 7">YLM1</strain>
    </source>
</reference>
<dbReference type="GO" id="GO:0003677">
    <property type="term" value="F:DNA binding"/>
    <property type="evidence" value="ECO:0007669"/>
    <property type="project" value="UniProtKB-UniRule"/>
</dbReference>
<evidence type="ECO:0000256" key="1">
    <source>
        <dbReference type="ARBA" id="ARBA00023125"/>
    </source>
</evidence>
<evidence type="ECO:0000256" key="3">
    <source>
        <dbReference type="PROSITE-ProRule" id="PRU01248"/>
    </source>
</evidence>
<dbReference type="PROSITE" id="PS51898">
    <property type="entry name" value="TYR_RECOMBINASE"/>
    <property type="match status" value="1"/>
</dbReference>
<feature type="domain" description="Core-binding (CB)" evidence="5">
    <location>
        <begin position="1"/>
        <end position="98"/>
    </location>
</feature>
<reference evidence="7" key="2">
    <citation type="submission" date="2016-02" db="EMBL/GenBank/DDBJ databases">
        <title>The draft genome sequence of the rumen methanogen Methanobrevibacter olleyae YLM1.</title>
        <authorList>
            <consortium name="New Zealand Agricultural Greenhouse Gas Research Centre/Pastoral Greenhouse Gas Research Consortium"/>
            <person name="Kelly W.J."/>
            <person name="Li D."/>
            <person name="Lambie S.C."/>
            <person name="Attwood G.T."/>
            <person name="Altermann E."/>
            <person name="Leahy S.C."/>
        </authorList>
    </citation>
    <scope>NUCLEOTIDE SEQUENCE [LARGE SCALE GENOMIC DNA]</scope>
    <source>
        <strain evidence="7">YLM1</strain>
    </source>
</reference>
<evidence type="ECO:0000259" key="4">
    <source>
        <dbReference type="PROSITE" id="PS51898"/>
    </source>
</evidence>
<name>A0A126QYM6_METOL</name>
<evidence type="ECO:0000313" key="7">
    <source>
        <dbReference type="Proteomes" id="UP000066376"/>
    </source>
</evidence>
<keyword evidence="2" id="KW-0233">DNA recombination</keyword>
<dbReference type="AlphaFoldDB" id="A0A126QYM6"/>
<evidence type="ECO:0000313" key="6">
    <source>
        <dbReference type="EMBL" id="AMK15263.1"/>
    </source>
</evidence>
<dbReference type="KEGG" id="mol:YLM1_0706"/>
<dbReference type="InterPro" id="IPR013762">
    <property type="entry name" value="Integrase-like_cat_sf"/>
</dbReference>
<dbReference type="InterPro" id="IPR044068">
    <property type="entry name" value="CB"/>
</dbReference>
<keyword evidence="7" id="KW-1185">Reference proteome</keyword>
<dbReference type="STRING" id="294671.YLM1_0706"/>
<accession>A0A126QYM6</accession>
<dbReference type="GeneID" id="28489003"/>
<organism evidence="6 7">
    <name type="scientific">Methanobrevibacter olleyae</name>
    <dbReference type="NCBI Taxonomy" id="294671"/>
    <lineage>
        <taxon>Archaea</taxon>
        <taxon>Methanobacteriati</taxon>
        <taxon>Methanobacteriota</taxon>
        <taxon>Methanomada group</taxon>
        <taxon>Methanobacteria</taxon>
        <taxon>Methanobacteriales</taxon>
        <taxon>Methanobacteriaceae</taxon>
        <taxon>Methanobrevibacter</taxon>
    </lineage>
</organism>
<dbReference type="SUPFAM" id="SSF56349">
    <property type="entry name" value="DNA breaking-rejoining enzymes"/>
    <property type="match status" value="1"/>
</dbReference>
<protein>
    <submittedName>
        <fullName evidence="6">Integrase family protein</fullName>
    </submittedName>
</protein>
<sequence length="328" mass="38911">MYKRDEKLLDDLSKSRNLSSKTRQGYLNAINVYVLFNKKSFRDLLNEAEREEESGIRWKKRKLKQRLIDFRIYLQEKYLVSTAKVYFQRIISLYNHFEIEIHKLPPLSTKSGNIPKPITFEDLPTKEIIKNAVEIANPIMKSIILFMSSSGCARRETLNLTIQDFIDATQEYHNKNNIKDILNDLKDKDDLIPIFRIRRQKTNKFYFTFCSPEASKEIINYLFNQNDLKNTDKLFDINLYYLNKYFMEINDKLNLGKVGPYNKFRSHMLRKFHASTLYNTQNGLSLEEIDALQGRKKDSTHSSYFMENPYKLKKKYQDSLDAIIISKI</sequence>
<dbReference type="EMBL" id="CP014265">
    <property type="protein sequence ID" value="AMK15263.1"/>
    <property type="molecule type" value="Genomic_DNA"/>
</dbReference>
<gene>
    <name evidence="6" type="ORF">YLM1_0706</name>
</gene>
<keyword evidence="1 3" id="KW-0238">DNA-binding</keyword>
<dbReference type="InterPro" id="IPR011010">
    <property type="entry name" value="DNA_brk_join_enz"/>
</dbReference>
<evidence type="ECO:0000259" key="5">
    <source>
        <dbReference type="PROSITE" id="PS51900"/>
    </source>
</evidence>
<dbReference type="PATRIC" id="fig|294671.3.peg.737"/>